<evidence type="ECO:0000313" key="1">
    <source>
        <dbReference type="EMBL" id="MRG90111.1"/>
    </source>
</evidence>
<dbReference type="AlphaFoldDB" id="A0A3M6SGR2"/>
<evidence type="ECO:0000313" key="2">
    <source>
        <dbReference type="EMBL" id="RMX26585.1"/>
    </source>
</evidence>
<reference evidence="1 3" key="2">
    <citation type="submission" date="2019-11" db="EMBL/GenBank/DDBJ databases">
        <title>Draft genome sequence of 12 host-associated Lactobacillus reuteri rodent strains.</title>
        <authorList>
            <person name="Zhang S."/>
            <person name="Ozcam M."/>
            <person name="Van Pijkeren J.P."/>
        </authorList>
    </citation>
    <scope>NUCLEOTIDE SEQUENCE [LARGE SCALE GENOMIC DNA]</scope>
    <source>
        <strain evidence="1 3">N4I</strain>
    </source>
</reference>
<comment type="caution">
    <text evidence="2">The sequence shown here is derived from an EMBL/GenBank/DDBJ whole genome shotgun (WGS) entry which is preliminary data.</text>
</comment>
<keyword evidence="2" id="KW-0614">Plasmid</keyword>
<name>A0A3M6SGR2_LIMRT</name>
<geneLocation type="plasmid" evidence="2">
    <name>pVP-R2lc02</name>
</geneLocation>
<gene>
    <name evidence="2" type="ORF">C5O77_01180</name>
    <name evidence="1" type="ORF">GIX76_08985</name>
</gene>
<protein>
    <submittedName>
        <fullName evidence="2">Uncharacterized protein</fullName>
    </submittedName>
</protein>
<organism evidence="2">
    <name type="scientific">Limosilactobacillus reuteri</name>
    <name type="common">Lactobacillus reuteri</name>
    <dbReference type="NCBI Taxonomy" id="1598"/>
    <lineage>
        <taxon>Bacteria</taxon>
        <taxon>Bacillati</taxon>
        <taxon>Bacillota</taxon>
        <taxon>Bacilli</taxon>
        <taxon>Lactobacillales</taxon>
        <taxon>Lactobacillaceae</taxon>
        <taxon>Limosilactobacillus</taxon>
    </lineage>
</organism>
<dbReference type="Proteomes" id="UP000276940">
    <property type="component" value="Plasmid pVP-R2lc02"/>
</dbReference>
<dbReference type="RefSeq" id="WP_124215909.1">
    <property type="nucleotide sequence ID" value="NZ_CM011640.1"/>
</dbReference>
<dbReference type="EMBL" id="PTLS01000016">
    <property type="protein sequence ID" value="RMX26585.1"/>
    <property type="molecule type" value="Genomic_DNA"/>
</dbReference>
<reference evidence="2" key="1">
    <citation type="journal article" date="2018" name="J Appl Environ Microbiol">
        <title>The gut symbionts Lactobacillus reuteri R2lc and 2010 encode a polyketide synthase cluster that activates the mammalian aryl-hydrocarbon receptor.</title>
        <authorList>
            <person name="Ozcam M."/>
            <person name="Roos S."/>
            <person name="Van Pijkeren J.P."/>
        </authorList>
    </citation>
    <scope>NUCLEOTIDE SEQUENCE [LARGE SCALE GENOMIC DNA]</scope>
    <source>
        <strain evidence="2">R2lc</strain>
        <plasmid evidence="2">pVP-R2lc02</plasmid>
    </source>
</reference>
<sequence length="92" mass="10684">MIKNANEIIEETDEDLQLQAGMQLTSDERQCLLQNGMLFMDIQRIQPYLSSIRLYLQNTNPVERVWTIFKVQDIANNQLANYILSVAINPQN</sequence>
<dbReference type="EMBL" id="WJND01000018">
    <property type="protein sequence ID" value="MRG90111.1"/>
    <property type="molecule type" value="Genomic_DNA"/>
</dbReference>
<dbReference type="Proteomes" id="UP000460207">
    <property type="component" value="Unassembled WGS sequence"/>
</dbReference>
<accession>A0A3M6SGR2</accession>
<evidence type="ECO:0000313" key="3">
    <source>
        <dbReference type="Proteomes" id="UP000460207"/>
    </source>
</evidence>
<proteinExistence type="predicted"/>